<protein>
    <submittedName>
        <fullName evidence="6">ABC-type dipeptide transport system, periplasmic component</fullName>
    </submittedName>
</protein>
<dbReference type="HOGENOM" id="CLU_017028_7_0_5"/>
<dbReference type="Gene3D" id="3.90.76.10">
    <property type="entry name" value="Dipeptide-binding Protein, Domain 1"/>
    <property type="match status" value="1"/>
</dbReference>
<evidence type="ECO:0000256" key="2">
    <source>
        <dbReference type="ARBA" id="ARBA00005695"/>
    </source>
</evidence>
<dbReference type="InterPro" id="IPR030678">
    <property type="entry name" value="Peptide/Ni-bd"/>
</dbReference>
<dbReference type="GO" id="GO:0043190">
    <property type="term" value="C:ATP-binding cassette (ABC) transporter complex"/>
    <property type="evidence" value="ECO:0007669"/>
    <property type="project" value="InterPro"/>
</dbReference>
<dbReference type="eggNOG" id="COG0747">
    <property type="taxonomic scope" value="Bacteria"/>
</dbReference>
<dbReference type="PANTHER" id="PTHR30290:SF38">
    <property type="entry name" value="D,D-DIPEPTIDE-BINDING PERIPLASMIC PROTEIN DDPA-RELATED"/>
    <property type="match status" value="1"/>
</dbReference>
<comment type="subcellular location">
    <subcellularLocation>
        <location evidence="1">Periplasm</location>
    </subcellularLocation>
</comment>
<proteinExistence type="inferred from homology"/>
<evidence type="ECO:0000313" key="7">
    <source>
        <dbReference type="Proteomes" id="UP000010998"/>
    </source>
</evidence>
<gene>
    <name evidence="6" type="ordered locus">Mesau_03211</name>
</gene>
<dbReference type="Proteomes" id="UP000010998">
    <property type="component" value="Chromosome"/>
</dbReference>
<dbReference type="InterPro" id="IPR000914">
    <property type="entry name" value="SBP_5_dom"/>
</dbReference>
<organism evidence="6 7">
    <name type="scientific">Mesorhizobium australicum (strain HAMBI 3006 / LMG 24608 / WSM2073)</name>
    <dbReference type="NCBI Taxonomy" id="754035"/>
    <lineage>
        <taxon>Bacteria</taxon>
        <taxon>Pseudomonadati</taxon>
        <taxon>Pseudomonadota</taxon>
        <taxon>Alphaproteobacteria</taxon>
        <taxon>Hyphomicrobiales</taxon>
        <taxon>Phyllobacteriaceae</taxon>
        <taxon>Mesorhizobium</taxon>
    </lineage>
</organism>
<dbReference type="GO" id="GO:0042938">
    <property type="term" value="P:dipeptide transport"/>
    <property type="evidence" value="ECO:0007669"/>
    <property type="project" value="TreeGrafter"/>
</dbReference>
<reference evidence="7" key="1">
    <citation type="submission" date="2012-02" db="EMBL/GenBank/DDBJ databases">
        <title>Complete sequence of Mesorhizobium australicum WSM2073.</title>
        <authorList>
            <person name="Lucas S."/>
            <person name="Han J."/>
            <person name="Lapidus A."/>
            <person name="Cheng J.-F."/>
            <person name="Goodwin L."/>
            <person name="Pitluck S."/>
            <person name="Peters L."/>
            <person name="Gu W."/>
            <person name="Detter J.C."/>
            <person name="Han C."/>
            <person name="Tapia R."/>
            <person name="Land M."/>
            <person name="Hauser L."/>
            <person name="Kyrpides N."/>
            <person name="Ivanova N."/>
            <person name="Pagani I."/>
            <person name="Reeve W.G."/>
            <person name="Howieson J.G."/>
            <person name="Tiwari R.P."/>
            <person name="O'Hara G.W."/>
            <person name="Atkins C.A."/>
            <person name="Ronson C.W."/>
            <person name="Nandasena K.G."/>
            <person name="Woyke T."/>
        </authorList>
    </citation>
    <scope>NUCLEOTIDE SEQUENCE [LARGE SCALE GENOMIC DNA]</scope>
    <source>
        <strain evidence="7">LMG 24608 / HAMBI 3006 / WSM2073</strain>
    </source>
</reference>
<dbReference type="Pfam" id="PF00496">
    <property type="entry name" value="SBP_bac_5"/>
    <property type="match status" value="1"/>
</dbReference>
<keyword evidence="7" id="KW-1185">Reference proteome</keyword>
<evidence type="ECO:0000256" key="1">
    <source>
        <dbReference type="ARBA" id="ARBA00004418"/>
    </source>
</evidence>
<evidence type="ECO:0000256" key="3">
    <source>
        <dbReference type="ARBA" id="ARBA00022729"/>
    </source>
</evidence>
<dbReference type="Gene3D" id="3.10.105.10">
    <property type="entry name" value="Dipeptide-binding Protein, Domain 3"/>
    <property type="match status" value="1"/>
</dbReference>
<feature type="domain" description="Solute-binding protein family 5" evidence="5">
    <location>
        <begin position="80"/>
        <end position="459"/>
    </location>
</feature>
<dbReference type="GO" id="GO:1904680">
    <property type="term" value="F:peptide transmembrane transporter activity"/>
    <property type="evidence" value="ECO:0007669"/>
    <property type="project" value="TreeGrafter"/>
</dbReference>
<dbReference type="EMBL" id="CP003358">
    <property type="protein sequence ID" value="AGB45582.1"/>
    <property type="molecule type" value="Genomic_DNA"/>
</dbReference>
<dbReference type="InterPro" id="IPR023765">
    <property type="entry name" value="SBP_5_CS"/>
</dbReference>
<dbReference type="GO" id="GO:0030288">
    <property type="term" value="C:outer membrane-bounded periplasmic space"/>
    <property type="evidence" value="ECO:0007669"/>
    <property type="project" value="TreeGrafter"/>
</dbReference>
<dbReference type="KEGG" id="mam:Mesau_03211"/>
<evidence type="ECO:0000259" key="5">
    <source>
        <dbReference type="Pfam" id="PF00496"/>
    </source>
</evidence>
<dbReference type="OrthoDB" id="9803988at2"/>
<dbReference type="RefSeq" id="WP_015317005.1">
    <property type="nucleotide sequence ID" value="NC_019973.1"/>
</dbReference>
<evidence type="ECO:0000256" key="4">
    <source>
        <dbReference type="SAM" id="SignalP"/>
    </source>
</evidence>
<dbReference type="AlphaFoldDB" id="L0KJQ6"/>
<accession>L0KJQ6</accession>
<sequence>MKSLRAVLAPSLLATSLLATSVLASSVLLGGQAYAKTLVYCSEANPETFNPAIGIADSTMDAAAKTIFNRLVEFKPGTTEVGPALAESWDVSSDGKAYTFHLRHGVKFQSNEHFSPTRDFDADDVLYTFNRQRDANNPYHKLGGGSYEYFNALGMGTLIDRIDKVDDYTVRFTLTAPNVTFLAGLALDYLSILSLEQTEKMVAAGTPELIDSMPVGTGPFVLEAYVPDSQVRYAANKDYWRGAPKIDTLVFAVTPEPTTRVERIKANECQVAAPPPPSAVADLRSDPDITVLDLKGQNIGILGFNVEHQPLGDVRVRTALAKAVDRKAIVDAVYAGAGTVAGSVVPPAQLGAVTDAGIEYDPDGAKKLLKEAGHESGLKISLWAMPVSRPYNPNAKRMAEMIQADWAKVGVQSEIVSFEWGEYLKRTAAGEQDAFLLGGSSDNGDPDNMLSYLLSCDGVKGGSNRSRWCDKDFEKLLDEGRVAADPKERAAIYGKAQAILKAEVPVAPIAHSMVAIPIRKSVLNYVLDPFGRQNFAAVDIAD</sequence>
<evidence type="ECO:0000313" key="6">
    <source>
        <dbReference type="EMBL" id="AGB45582.1"/>
    </source>
</evidence>
<dbReference type="CDD" id="cd08493">
    <property type="entry name" value="PBP2_DppA_like"/>
    <property type="match status" value="1"/>
</dbReference>
<feature type="signal peptide" evidence="4">
    <location>
        <begin position="1"/>
        <end position="24"/>
    </location>
</feature>
<dbReference type="STRING" id="754035.Mesau_03211"/>
<comment type="similarity">
    <text evidence="2">Belongs to the bacterial solute-binding protein 5 family.</text>
</comment>
<keyword evidence="3 4" id="KW-0732">Signal</keyword>
<dbReference type="Gene3D" id="3.40.190.10">
    <property type="entry name" value="Periplasmic binding protein-like II"/>
    <property type="match status" value="1"/>
</dbReference>
<feature type="chain" id="PRO_5003944983" evidence="4">
    <location>
        <begin position="25"/>
        <end position="542"/>
    </location>
</feature>
<dbReference type="InterPro" id="IPR039424">
    <property type="entry name" value="SBP_5"/>
</dbReference>
<dbReference type="SUPFAM" id="SSF53850">
    <property type="entry name" value="Periplasmic binding protein-like II"/>
    <property type="match status" value="1"/>
</dbReference>
<dbReference type="PROSITE" id="PS01040">
    <property type="entry name" value="SBP_BACTERIAL_5"/>
    <property type="match status" value="1"/>
</dbReference>
<dbReference type="PIRSF" id="PIRSF002741">
    <property type="entry name" value="MppA"/>
    <property type="match status" value="1"/>
</dbReference>
<dbReference type="GeneID" id="90990583"/>
<dbReference type="PANTHER" id="PTHR30290">
    <property type="entry name" value="PERIPLASMIC BINDING COMPONENT OF ABC TRANSPORTER"/>
    <property type="match status" value="1"/>
</dbReference>
<name>L0KJQ6_MESAW</name>